<keyword evidence="6 7" id="KW-0408">Iron</keyword>
<protein>
    <submittedName>
        <fullName evidence="9">Uncharacterized protein</fullName>
    </submittedName>
</protein>
<evidence type="ECO:0000313" key="10">
    <source>
        <dbReference type="Proteomes" id="UP000233551"/>
    </source>
</evidence>
<dbReference type="SUPFAM" id="SSF48264">
    <property type="entry name" value="Cytochrome P450"/>
    <property type="match status" value="1"/>
</dbReference>
<dbReference type="GO" id="GO:0016020">
    <property type="term" value="C:membrane"/>
    <property type="evidence" value="ECO:0007669"/>
    <property type="project" value="UniProtKB-SubCell"/>
</dbReference>
<feature type="binding site" description="axial binding residue" evidence="7">
    <location>
        <position position="189"/>
    </location>
    <ligand>
        <name>heme</name>
        <dbReference type="ChEBI" id="CHEBI:30413"/>
    </ligand>
    <ligandPart>
        <name>Fe</name>
        <dbReference type="ChEBI" id="CHEBI:18248"/>
    </ligandPart>
</feature>
<dbReference type="Pfam" id="PF00067">
    <property type="entry name" value="p450"/>
    <property type="match status" value="1"/>
</dbReference>
<gene>
    <name evidence="9" type="ORF">CRG98_038994</name>
</gene>
<dbReference type="PANTHER" id="PTHR24286:SF256">
    <property type="entry name" value="CYTOCHROME P450 FAMILY PROTEIN"/>
    <property type="match status" value="1"/>
</dbReference>
<organism evidence="9 10">
    <name type="scientific">Punica granatum</name>
    <name type="common">Pomegranate</name>
    <dbReference type="NCBI Taxonomy" id="22663"/>
    <lineage>
        <taxon>Eukaryota</taxon>
        <taxon>Viridiplantae</taxon>
        <taxon>Streptophyta</taxon>
        <taxon>Embryophyta</taxon>
        <taxon>Tracheophyta</taxon>
        <taxon>Spermatophyta</taxon>
        <taxon>Magnoliopsida</taxon>
        <taxon>eudicotyledons</taxon>
        <taxon>Gunneridae</taxon>
        <taxon>Pentapetalae</taxon>
        <taxon>rosids</taxon>
        <taxon>malvids</taxon>
        <taxon>Myrtales</taxon>
        <taxon>Lythraceae</taxon>
        <taxon>Punica</taxon>
    </lineage>
</organism>
<dbReference type="GO" id="GO:0005506">
    <property type="term" value="F:iron ion binding"/>
    <property type="evidence" value="ECO:0007669"/>
    <property type="project" value="InterPro"/>
</dbReference>
<dbReference type="STRING" id="22663.A0A2I0I9A0"/>
<dbReference type="PRINTS" id="PR00463">
    <property type="entry name" value="EP450I"/>
</dbReference>
<comment type="cofactor">
    <cofactor evidence="7">
        <name>heme</name>
        <dbReference type="ChEBI" id="CHEBI:30413"/>
    </cofactor>
</comment>
<dbReference type="Proteomes" id="UP000233551">
    <property type="component" value="Unassembled WGS sequence"/>
</dbReference>
<evidence type="ECO:0000256" key="1">
    <source>
        <dbReference type="ARBA" id="ARBA00004167"/>
    </source>
</evidence>
<accession>A0A2I0I9A0</accession>
<comment type="subcellular location">
    <subcellularLocation>
        <location evidence="1">Membrane</location>
        <topology evidence="1">Single-pass membrane protein</topology>
    </subcellularLocation>
</comment>
<dbReference type="GO" id="GO:0004497">
    <property type="term" value="F:monooxygenase activity"/>
    <property type="evidence" value="ECO:0007669"/>
    <property type="project" value="UniProtKB-KW"/>
</dbReference>
<comment type="caution">
    <text evidence="9">The sequence shown here is derived from an EMBL/GenBank/DDBJ whole genome shotgun (WGS) entry which is preliminary data.</text>
</comment>
<evidence type="ECO:0000256" key="7">
    <source>
        <dbReference type="PIRSR" id="PIRSR602401-1"/>
    </source>
</evidence>
<reference evidence="9 10" key="1">
    <citation type="submission" date="2017-11" db="EMBL/GenBank/DDBJ databases">
        <title>De-novo sequencing of pomegranate (Punica granatum L.) genome.</title>
        <authorList>
            <person name="Akparov Z."/>
            <person name="Amiraslanov A."/>
            <person name="Hajiyeva S."/>
            <person name="Abbasov M."/>
            <person name="Kaur K."/>
            <person name="Hamwieh A."/>
            <person name="Solovyev V."/>
            <person name="Salamov A."/>
            <person name="Braich B."/>
            <person name="Kosarev P."/>
            <person name="Mahmoud A."/>
            <person name="Hajiyev E."/>
            <person name="Babayeva S."/>
            <person name="Izzatullayeva V."/>
            <person name="Mammadov A."/>
            <person name="Mammadov A."/>
            <person name="Sharifova S."/>
            <person name="Ojaghi J."/>
            <person name="Eynullazada K."/>
            <person name="Bayramov B."/>
            <person name="Abdulazimova A."/>
            <person name="Shahmuradov I."/>
        </authorList>
    </citation>
    <scope>NUCLEOTIDE SEQUENCE [LARGE SCALE GENOMIC DNA]</scope>
    <source>
        <strain evidence="10">cv. AG2017</strain>
        <tissue evidence="9">Leaf</tissue>
    </source>
</reference>
<keyword evidence="7 8" id="KW-0349">Heme</keyword>
<dbReference type="Gene3D" id="1.10.630.10">
    <property type="entry name" value="Cytochrome P450"/>
    <property type="match status" value="2"/>
</dbReference>
<proteinExistence type="inferred from homology"/>
<dbReference type="InterPro" id="IPR002401">
    <property type="entry name" value="Cyt_P450_E_grp-I"/>
</dbReference>
<evidence type="ECO:0000256" key="6">
    <source>
        <dbReference type="ARBA" id="ARBA00023004"/>
    </source>
</evidence>
<dbReference type="GO" id="GO:0016125">
    <property type="term" value="P:sterol metabolic process"/>
    <property type="evidence" value="ECO:0007669"/>
    <property type="project" value="TreeGrafter"/>
</dbReference>
<dbReference type="GO" id="GO:0016705">
    <property type="term" value="F:oxidoreductase activity, acting on paired donors, with incorporation or reduction of molecular oxygen"/>
    <property type="evidence" value="ECO:0007669"/>
    <property type="project" value="InterPro"/>
</dbReference>
<dbReference type="EMBL" id="PGOL01003518">
    <property type="protein sequence ID" value="PKI40584.1"/>
    <property type="molecule type" value="Genomic_DNA"/>
</dbReference>
<sequence length="241" mass="27955">MKKITFKVTCSLLFGLPEGKEKDALFEDFTIAIRGLWAIPLSLRGTTYNQALRARNRISTLFLDLIRWRRKQLEEGSGRYREDVIGSHDTLTVLSSLHIRHLARDSDVSSKVYEERPTFRALTSQKVGRYAFIPRSQHLPEVFWMAWPTNMDKNIFQDPEKFDPARFEDQSKLLPPFTYILFGAGPRVCLGSEFARVGVLLLIRHLITKYRWTEMFPGEPISRDPMLYPATGLPMKLHPRN</sequence>
<evidence type="ECO:0000256" key="2">
    <source>
        <dbReference type="ARBA" id="ARBA00010617"/>
    </source>
</evidence>
<dbReference type="InterPro" id="IPR001128">
    <property type="entry name" value="Cyt_P450"/>
</dbReference>
<keyword evidence="5" id="KW-0472">Membrane</keyword>
<keyword evidence="5" id="KW-1133">Transmembrane helix</keyword>
<evidence type="ECO:0000313" key="9">
    <source>
        <dbReference type="EMBL" id="PKI40584.1"/>
    </source>
</evidence>
<keyword evidence="4 7" id="KW-0479">Metal-binding</keyword>
<dbReference type="AlphaFoldDB" id="A0A2I0I9A0"/>
<dbReference type="PROSITE" id="PS00086">
    <property type="entry name" value="CYTOCHROME_P450"/>
    <property type="match status" value="1"/>
</dbReference>
<evidence type="ECO:0000256" key="3">
    <source>
        <dbReference type="ARBA" id="ARBA00022692"/>
    </source>
</evidence>
<keyword evidence="8" id="KW-0560">Oxidoreductase</keyword>
<dbReference type="PANTHER" id="PTHR24286">
    <property type="entry name" value="CYTOCHROME P450 26"/>
    <property type="match status" value="1"/>
</dbReference>
<keyword evidence="10" id="KW-1185">Reference proteome</keyword>
<keyword evidence="3" id="KW-0812">Transmembrane</keyword>
<evidence type="ECO:0000256" key="4">
    <source>
        <dbReference type="ARBA" id="ARBA00022723"/>
    </source>
</evidence>
<dbReference type="GO" id="GO:0020037">
    <property type="term" value="F:heme binding"/>
    <property type="evidence" value="ECO:0007669"/>
    <property type="project" value="InterPro"/>
</dbReference>
<name>A0A2I0I9A0_PUNGR</name>
<evidence type="ECO:0000256" key="8">
    <source>
        <dbReference type="RuleBase" id="RU000461"/>
    </source>
</evidence>
<dbReference type="InterPro" id="IPR017972">
    <property type="entry name" value="Cyt_P450_CS"/>
</dbReference>
<dbReference type="InterPro" id="IPR036396">
    <property type="entry name" value="Cyt_P450_sf"/>
</dbReference>
<evidence type="ECO:0000256" key="5">
    <source>
        <dbReference type="ARBA" id="ARBA00022989"/>
    </source>
</evidence>
<comment type="similarity">
    <text evidence="2 8">Belongs to the cytochrome P450 family.</text>
</comment>
<keyword evidence="8" id="KW-0503">Monooxygenase</keyword>